<proteinExistence type="predicted"/>
<dbReference type="EMBL" id="UINC01132380">
    <property type="protein sequence ID" value="SVD14659.1"/>
    <property type="molecule type" value="Genomic_DNA"/>
</dbReference>
<dbReference type="AlphaFoldDB" id="A0A382SXK1"/>
<reference evidence="1" key="1">
    <citation type="submission" date="2018-05" db="EMBL/GenBank/DDBJ databases">
        <authorList>
            <person name="Lanie J.A."/>
            <person name="Ng W.-L."/>
            <person name="Kazmierczak K.M."/>
            <person name="Andrzejewski T.M."/>
            <person name="Davidsen T.M."/>
            <person name="Wayne K.J."/>
            <person name="Tettelin H."/>
            <person name="Glass J.I."/>
            <person name="Rusch D."/>
            <person name="Podicherti R."/>
            <person name="Tsui H.-C.T."/>
            <person name="Winkler M.E."/>
        </authorList>
    </citation>
    <scope>NUCLEOTIDE SEQUENCE</scope>
</reference>
<organism evidence="1">
    <name type="scientific">marine metagenome</name>
    <dbReference type="NCBI Taxonomy" id="408172"/>
    <lineage>
        <taxon>unclassified sequences</taxon>
        <taxon>metagenomes</taxon>
        <taxon>ecological metagenomes</taxon>
    </lineage>
</organism>
<protein>
    <submittedName>
        <fullName evidence="1">Uncharacterized protein</fullName>
    </submittedName>
</protein>
<name>A0A382SXK1_9ZZZZ</name>
<sequence length="23" mass="2637">MIVLAFFLFVIVIDAPTQFFAMC</sequence>
<gene>
    <name evidence="1" type="ORF">METZ01_LOCUS367513</name>
</gene>
<accession>A0A382SXK1</accession>
<evidence type="ECO:0000313" key="1">
    <source>
        <dbReference type="EMBL" id="SVD14659.1"/>
    </source>
</evidence>